<gene>
    <name evidence="1" type="ORF">S01H4_62205</name>
</gene>
<reference evidence="1" key="1">
    <citation type="journal article" date="2014" name="Front. Microbiol.">
        <title>High frequency of phylogenetically diverse reductive dehalogenase-homologous genes in deep subseafloor sedimentary metagenomes.</title>
        <authorList>
            <person name="Kawai M."/>
            <person name="Futagami T."/>
            <person name="Toyoda A."/>
            <person name="Takaki Y."/>
            <person name="Nishi S."/>
            <person name="Hori S."/>
            <person name="Arai W."/>
            <person name="Tsubouchi T."/>
            <person name="Morono Y."/>
            <person name="Uchiyama I."/>
            <person name="Ito T."/>
            <person name="Fujiyama A."/>
            <person name="Inagaki F."/>
            <person name="Takami H."/>
        </authorList>
    </citation>
    <scope>NUCLEOTIDE SEQUENCE</scope>
    <source>
        <strain evidence="1">Expedition CK06-06</strain>
    </source>
</reference>
<proteinExistence type="predicted"/>
<name>X1CBI0_9ZZZZ</name>
<comment type="caution">
    <text evidence="1">The sequence shown here is derived from an EMBL/GenBank/DDBJ whole genome shotgun (WGS) entry which is preliminary data.</text>
</comment>
<protein>
    <submittedName>
        <fullName evidence="1">Uncharacterized protein</fullName>
    </submittedName>
</protein>
<accession>X1CBI0</accession>
<sequence length="57" mass="6130">MTKLEVGEKYLSGSIGGKEGLKVAFFKNKNKKKPTDPDYTGTISLALWVASKKAPSA</sequence>
<feature type="non-terminal residue" evidence="1">
    <location>
        <position position="57"/>
    </location>
</feature>
<organism evidence="1">
    <name type="scientific">marine sediment metagenome</name>
    <dbReference type="NCBI Taxonomy" id="412755"/>
    <lineage>
        <taxon>unclassified sequences</taxon>
        <taxon>metagenomes</taxon>
        <taxon>ecological metagenomes</taxon>
    </lineage>
</organism>
<dbReference type="AlphaFoldDB" id="X1CBI0"/>
<dbReference type="EMBL" id="BART01037069">
    <property type="protein sequence ID" value="GAH05531.1"/>
    <property type="molecule type" value="Genomic_DNA"/>
</dbReference>
<evidence type="ECO:0000313" key="1">
    <source>
        <dbReference type="EMBL" id="GAH05531.1"/>
    </source>
</evidence>